<comment type="caution">
    <text evidence="9">The sequence shown here is derived from an EMBL/GenBank/DDBJ whole genome shotgun (WGS) entry which is preliminary data.</text>
</comment>
<dbReference type="Pfam" id="PF00528">
    <property type="entry name" value="BPD_transp_1"/>
    <property type="match status" value="1"/>
</dbReference>
<name>A0A7Y9L9E0_9ACTN</name>
<feature type="transmembrane region" description="Helical" evidence="7">
    <location>
        <begin position="271"/>
        <end position="291"/>
    </location>
</feature>
<evidence type="ECO:0000259" key="8">
    <source>
        <dbReference type="PROSITE" id="PS50928"/>
    </source>
</evidence>
<dbReference type="GO" id="GO:0055085">
    <property type="term" value="P:transmembrane transport"/>
    <property type="evidence" value="ECO:0007669"/>
    <property type="project" value="InterPro"/>
</dbReference>
<dbReference type="EMBL" id="JACCBU010000001">
    <property type="protein sequence ID" value="NYE71684.1"/>
    <property type="molecule type" value="Genomic_DNA"/>
</dbReference>
<keyword evidence="10" id="KW-1185">Reference proteome</keyword>
<gene>
    <name evidence="9" type="ORF">BKA15_003013</name>
</gene>
<evidence type="ECO:0000256" key="1">
    <source>
        <dbReference type="ARBA" id="ARBA00004651"/>
    </source>
</evidence>
<evidence type="ECO:0000313" key="9">
    <source>
        <dbReference type="EMBL" id="NYE71684.1"/>
    </source>
</evidence>
<dbReference type="PROSITE" id="PS50928">
    <property type="entry name" value="ABC_TM1"/>
    <property type="match status" value="1"/>
</dbReference>
<sequence length="296" mass="32410">MTILQPVLARRTRRDWIAYAFIAPAVVVLALVVGIPALTTLGFSFTDVTFLRPTEFVGLRNYLTLIGDPVFGQALWNTLYYTVGVTVPTMALGLGTAMLLNVRYPGRNVFRAILYLPVLVSIAAAAMVWIYLYDPDLGPINGLMQSVGLPTPRWLQSPSTAMPALIVMGIWRDYGTSMLLYLAGLQNVPEEVREAARIDGAGPARAFWSVILPLLRPVTFYLVVLTVTGSFQVFGSIYIMTQGGPIGSTSTVVYQIFENAFSYSDFGYSSAMSVVLFVLILVFSIAGARLVNGRER</sequence>
<evidence type="ECO:0000256" key="2">
    <source>
        <dbReference type="ARBA" id="ARBA00022448"/>
    </source>
</evidence>
<dbReference type="AlphaFoldDB" id="A0A7Y9L9E0"/>
<keyword evidence="3" id="KW-1003">Cell membrane</keyword>
<keyword evidence="4 7" id="KW-0812">Transmembrane</keyword>
<evidence type="ECO:0000313" key="10">
    <source>
        <dbReference type="Proteomes" id="UP000569914"/>
    </source>
</evidence>
<dbReference type="SUPFAM" id="SSF161098">
    <property type="entry name" value="MetI-like"/>
    <property type="match status" value="1"/>
</dbReference>
<evidence type="ECO:0000256" key="3">
    <source>
        <dbReference type="ARBA" id="ARBA00022475"/>
    </source>
</evidence>
<protein>
    <submittedName>
        <fullName evidence="9">Multiple sugar transport system permease protein</fullName>
    </submittedName>
</protein>
<dbReference type="Proteomes" id="UP000569914">
    <property type="component" value="Unassembled WGS sequence"/>
</dbReference>
<keyword evidence="2 7" id="KW-0813">Transport</keyword>
<dbReference type="PANTHER" id="PTHR30193">
    <property type="entry name" value="ABC TRANSPORTER PERMEASE PROTEIN"/>
    <property type="match status" value="1"/>
</dbReference>
<organism evidence="9 10">
    <name type="scientific">Microlunatus parietis</name>
    <dbReference type="NCBI Taxonomy" id="682979"/>
    <lineage>
        <taxon>Bacteria</taxon>
        <taxon>Bacillati</taxon>
        <taxon>Actinomycetota</taxon>
        <taxon>Actinomycetes</taxon>
        <taxon>Propionibacteriales</taxon>
        <taxon>Propionibacteriaceae</taxon>
        <taxon>Microlunatus</taxon>
    </lineage>
</organism>
<dbReference type="RefSeq" id="WP_179752009.1">
    <property type="nucleotide sequence ID" value="NZ_JACCBU010000001.1"/>
</dbReference>
<comment type="similarity">
    <text evidence="7">Belongs to the binding-protein-dependent transport system permease family.</text>
</comment>
<evidence type="ECO:0000256" key="4">
    <source>
        <dbReference type="ARBA" id="ARBA00022692"/>
    </source>
</evidence>
<feature type="domain" description="ABC transmembrane type-1" evidence="8">
    <location>
        <begin position="75"/>
        <end position="287"/>
    </location>
</feature>
<evidence type="ECO:0000256" key="7">
    <source>
        <dbReference type="RuleBase" id="RU363032"/>
    </source>
</evidence>
<dbReference type="InterPro" id="IPR051393">
    <property type="entry name" value="ABC_transporter_permease"/>
</dbReference>
<evidence type="ECO:0000256" key="6">
    <source>
        <dbReference type="ARBA" id="ARBA00023136"/>
    </source>
</evidence>
<dbReference type="InterPro" id="IPR035906">
    <property type="entry name" value="MetI-like_sf"/>
</dbReference>
<keyword evidence="9" id="KW-0762">Sugar transport</keyword>
<proteinExistence type="inferred from homology"/>
<dbReference type="Gene3D" id="1.10.3720.10">
    <property type="entry name" value="MetI-like"/>
    <property type="match status" value="1"/>
</dbReference>
<evidence type="ECO:0000256" key="5">
    <source>
        <dbReference type="ARBA" id="ARBA00022989"/>
    </source>
</evidence>
<dbReference type="InterPro" id="IPR000515">
    <property type="entry name" value="MetI-like"/>
</dbReference>
<comment type="subcellular location">
    <subcellularLocation>
        <location evidence="1 7">Cell membrane</location>
        <topology evidence="1 7">Multi-pass membrane protein</topology>
    </subcellularLocation>
</comment>
<reference evidence="9 10" key="1">
    <citation type="submission" date="2020-07" db="EMBL/GenBank/DDBJ databases">
        <title>Sequencing the genomes of 1000 actinobacteria strains.</title>
        <authorList>
            <person name="Klenk H.-P."/>
        </authorList>
    </citation>
    <scope>NUCLEOTIDE SEQUENCE [LARGE SCALE GENOMIC DNA]</scope>
    <source>
        <strain evidence="9 10">DSM 22083</strain>
    </source>
</reference>
<accession>A0A7Y9L9E0</accession>
<dbReference type="GO" id="GO:0005886">
    <property type="term" value="C:plasma membrane"/>
    <property type="evidence" value="ECO:0007669"/>
    <property type="project" value="UniProtKB-SubCell"/>
</dbReference>
<feature type="transmembrane region" description="Helical" evidence="7">
    <location>
        <begin position="16"/>
        <end position="38"/>
    </location>
</feature>
<feature type="transmembrane region" description="Helical" evidence="7">
    <location>
        <begin position="112"/>
        <end position="133"/>
    </location>
</feature>
<keyword evidence="5 7" id="KW-1133">Transmembrane helix</keyword>
<dbReference type="PANTHER" id="PTHR30193:SF41">
    <property type="entry name" value="DIACETYLCHITOBIOSE UPTAKE SYSTEM PERMEASE PROTEIN NGCF"/>
    <property type="match status" value="1"/>
</dbReference>
<dbReference type="CDD" id="cd06261">
    <property type="entry name" value="TM_PBP2"/>
    <property type="match status" value="1"/>
</dbReference>
<feature type="transmembrane region" description="Helical" evidence="7">
    <location>
        <begin position="79"/>
        <end position="100"/>
    </location>
</feature>
<keyword evidence="6 7" id="KW-0472">Membrane</keyword>